<evidence type="ECO:0000256" key="4">
    <source>
        <dbReference type="ARBA" id="ARBA00022833"/>
    </source>
</evidence>
<dbReference type="STRING" id="41431.PCC8801_0586"/>
<gene>
    <name evidence="11" type="ordered locus">PCC8801_0586</name>
    <name evidence="12" type="ordered locus">PCC8801_0840</name>
</gene>
<evidence type="ECO:0000256" key="2">
    <source>
        <dbReference type="ARBA" id="ARBA00022578"/>
    </source>
</evidence>
<dbReference type="Proteomes" id="UP000008204">
    <property type="component" value="Chromosome"/>
</dbReference>
<reference evidence="11" key="1">
    <citation type="submission" date="2008-12" db="EMBL/GenBank/DDBJ databases">
        <title>Complete sequence of chromosome of Cyanothece sp. PCC 8801.</title>
        <authorList>
            <consortium name="US DOE Joint Genome Institute"/>
            <person name="Lucas S."/>
            <person name="Copeland A."/>
            <person name="Lapidus A."/>
            <person name="Glavina del Rio T."/>
            <person name="Dalin E."/>
            <person name="Tice H."/>
            <person name="Bruce D."/>
            <person name="Goodwin L."/>
            <person name="Pitluck S."/>
            <person name="Chertkov O."/>
            <person name="Brettin T."/>
            <person name="Detter J.C."/>
            <person name="Han C."/>
            <person name="Larimer F."/>
            <person name="Land M."/>
            <person name="Hauser L."/>
            <person name="Kyrpides N."/>
            <person name="Mikhailova N."/>
            <person name="Liberton M."/>
            <person name="Stoeckel J."/>
            <person name="Banerjee A."/>
            <person name="Singh A."/>
            <person name="Page L."/>
            <person name="Sato H."/>
            <person name="Zhao L."/>
            <person name="Sherman L."/>
            <person name="Pakrasi H."/>
            <person name="Richardson P."/>
        </authorList>
    </citation>
    <scope>NUCLEOTIDE SEQUENCE</scope>
    <source>
        <strain evidence="11">PCC 8801</strain>
    </source>
</reference>
<proteinExistence type="inferred from homology"/>
<dbReference type="GO" id="GO:0032196">
    <property type="term" value="P:transposition"/>
    <property type="evidence" value="ECO:0007669"/>
    <property type="project" value="UniProtKB-KW"/>
</dbReference>
<keyword evidence="2" id="KW-0815">Transposition</keyword>
<dbReference type="KEGG" id="cyp:PCC8801_0586"/>
<dbReference type="GO" id="GO:0046872">
    <property type="term" value="F:metal ion binding"/>
    <property type="evidence" value="ECO:0007669"/>
    <property type="project" value="UniProtKB-KW"/>
</dbReference>
<dbReference type="InterPro" id="IPR021027">
    <property type="entry name" value="Transposase_put_HTH"/>
</dbReference>
<feature type="domain" description="Transposase putative helix-turn-helix" evidence="10">
    <location>
        <begin position="1"/>
        <end position="47"/>
    </location>
</feature>
<evidence type="ECO:0000256" key="3">
    <source>
        <dbReference type="ARBA" id="ARBA00022723"/>
    </source>
</evidence>
<dbReference type="Pfam" id="PF01385">
    <property type="entry name" value="OrfB_IS605"/>
    <property type="match status" value="1"/>
</dbReference>
<keyword evidence="5" id="KW-0238">DNA-binding</keyword>
<protein>
    <submittedName>
        <fullName evidence="11">Putative transposase IS891/IS1136/IS1341 family</fullName>
    </submittedName>
</protein>
<evidence type="ECO:0000259" key="10">
    <source>
        <dbReference type="Pfam" id="PF12323"/>
    </source>
</evidence>
<dbReference type="InterPro" id="IPR010095">
    <property type="entry name" value="Cas12f1-like_TNB"/>
</dbReference>
<dbReference type="EMBL" id="CP001287">
    <property type="protein sequence ID" value="ACK64674.1"/>
    <property type="molecule type" value="Genomic_DNA"/>
</dbReference>
<evidence type="ECO:0000256" key="1">
    <source>
        <dbReference type="ARBA" id="ARBA00008761"/>
    </source>
</evidence>
<evidence type="ECO:0000256" key="6">
    <source>
        <dbReference type="ARBA" id="ARBA00023172"/>
    </source>
</evidence>
<dbReference type="GO" id="GO:0006310">
    <property type="term" value="P:DNA recombination"/>
    <property type="evidence" value="ECO:0007669"/>
    <property type="project" value="UniProtKB-KW"/>
</dbReference>
<dbReference type="InterPro" id="IPR001959">
    <property type="entry name" value="Transposase"/>
</dbReference>
<feature type="domain" description="Cas12f1-like TNB" evidence="9">
    <location>
        <begin position="309"/>
        <end position="373"/>
    </location>
</feature>
<keyword evidence="4" id="KW-0862">Zinc</keyword>
<evidence type="ECO:0000256" key="5">
    <source>
        <dbReference type="ARBA" id="ARBA00023125"/>
    </source>
</evidence>
<dbReference type="GO" id="GO:0003677">
    <property type="term" value="F:DNA binding"/>
    <property type="evidence" value="ECO:0007669"/>
    <property type="project" value="UniProtKB-KW"/>
</dbReference>
<reference evidence="13" key="2">
    <citation type="journal article" date="2011" name="MBio">
        <title>Novel metabolic attributes of the genus Cyanothece, comprising a group of unicellular nitrogen-fixing Cyanobacteria.</title>
        <authorList>
            <person name="Bandyopadhyay A."/>
            <person name="Elvitigala T."/>
            <person name="Welsh E."/>
            <person name="Stockel J."/>
            <person name="Liberton M."/>
            <person name="Min H."/>
            <person name="Sherman L.A."/>
            <person name="Pakrasi H.B."/>
        </authorList>
    </citation>
    <scope>NUCLEOTIDE SEQUENCE [LARGE SCALE GENOMIC DNA]</scope>
    <source>
        <strain evidence="13">PCC 8801</strain>
    </source>
</reference>
<evidence type="ECO:0000259" key="9">
    <source>
        <dbReference type="Pfam" id="PF07282"/>
    </source>
</evidence>
<organism evidence="11 13">
    <name type="scientific">Rippkaea orientalis (strain PCC 8801 / RF-1)</name>
    <name type="common">Cyanothece sp. (strain PCC 8801)</name>
    <dbReference type="NCBI Taxonomy" id="41431"/>
    <lineage>
        <taxon>Bacteria</taxon>
        <taxon>Bacillati</taxon>
        <taxon>Cyanobacteriota</taxon>
        <taxon>Cyanophyceae</taxon>
        <taxon>Oscillatoriophycideae</taxon>
        <taxon>Chroococcales</taxon>
        <taxon>Aphanothecaceae</taxon>
        <taxon>Rippkaea</taxon>
        <taxon>Rippkaea orientalis</taxon>
    </lineage>
</organism>
<dbReference type="eggNOG" id="COG0675">
    <property type="taxonomic scope" value="Bacteria"/>
</dbReference>
<evidence type="ECO:0000256" key="7">
    <source>
        <dbReference type="SAM" id="MobiDB-lite"/>
    </source>
</evidence>
<keyword evidence="13" id="KW-1185">Reference proteome</keyword>
<dbReference type="OrthoDB" id="439709at2"/>
<keyword evidence="3" id="KW-0479">Metal-binding</keyword>
<sequence length="424" mass="48113">MITRRVTFRLYPSKSQSAKLFEARRLHAYLYNACVEDRKTSYQKFGKSVSYFDQQAALVPFKGCWPEYKSLNHGSLQATVKRVDFAFQRFFKGLGGYPKFRSIRQYSGWTYPDARQGFRVHSIGENGYLELRDLGIQVQMRGKARQWGTPSTCTIVYRHGNWYASITVKCEEILRQTGTGAIGIDFGTLAAIALSDGTKIENPRFLANAKEKIKRASKQKRRKKAPDHKKRVRGSNRWKKASKKVAKLQTKVASQRQDWAHKVSTQIVSCNSMVATEKLNIKGMTRKAKKGKRKRQKSGLNRSILDVGWGMTRDMIEYKLSECNGVFVEVPTQKVKPSQTCPKCGHQEKKTLEQRIHECKQCGYTNDRDVASAEVMLSWALGTSVPNRGGESSTEKPTVKSCGGFQQLASVKRQKLQSQRSGLE</sequence>
<dbReference type="AlphaFoldDB" id="B7JWM8"/>
<dbReference type="Pfam" id="PF12323">
    <property type="entry name" value="HTH_OrfB_IS605"/>
    <property type="match status" value="1"/>
</dbReference>
<dbReference type="NCBIfam" id="NF040570">
    <property type="entry name" value="guided_TnpB"/>
    <property type="match status" value="1"/>
</dbReference>
<dbReference type="RefSeq" id="WP_012593951.1">
    <property type="nucleotide sequence ID" value="NC_011726.1"/>
</dbReference>
<dbReference type="KEGG" id="cyp:PCC8801_0840"/>
<evidence type="ECO:0000259" key="8">
    <source>
        <dbReference type="Pfam" id="PF01385"/>
    </source>
</evidence>
<dbReference type="EMBL" id="CP001287">
    <property type="protein sequence ID" value="ACK64921.1"/>
    <property type="molecule type" value="Genomic_DNA"/>
</dbReference>
<evidence type="ECO:0000313" key="12">
    <source>
        <dbReference type="EMBL" id="ACK64921.1"/>
    </source>
</evidence>
<dbReference type="HOGENOM" id="CLU_032903_0_1_3"/>
<feature type="region of interest" description="Disordered" evidence="7">
    <location>
        <begin position="213"/>
        <end position="241"/>
    </location>
</feature>
<evidence type="ECO:0000313" key="11">
    <source>
        <dbReference type="EMBL" id="ACK64674.1"/>
    </source>
</evidence>
<dbReference type="Pfam" id="PF07282">
    <property type="entry name" value="Cas12f1-like_TNB"/>
    <property type="match status" value="1"/>
</dbReference>
<keyword evidence="6" id="KW-0233">DNA recombination</keyword>
<accession>B7JWM8</accession>
<comment type="similarity">
    <text evidence="1">In the C-terminal section; belongs to the transposase 35 family.</text>
</comment>
<evidence type="ECO:0000313" key="13">
    <source>
        <dbReference type="Proteomes" id="UP000008204"/>
    </source>
</evidence>
<feature type="domain" description="Probable transposase IS891/IS1136/IS1341" evidence="8">
    <location>
        <begin position="168"/>
        <end position="286"/>
    </location>
</feature>
<name>B7JWM8_RIPO1</name>